<feature type="region of interest" description="Disordered" evidence="16">
    <location>
        <begin position="16"/>
        <end position="52"/>
    </location>
</feature>
<feature type="coiled-coil region" evidence="15">
    <location>
        <begin position="303"/>
        <end position="330"/>
    </location>
</feature>
<dbReference type="InterPro" id="IPR035994">
    <property type="entry name" value="Nucleoside_phosphorylase_sf"/>
</dbReference>
<evidence type="ECO:0000313" key="18">
    <source>
        <dbReference type="Proteomes" id="UP000515146"/>
    </source>
</evidence>
<dbReference type="EC" id="2.4.2.1" evidence="4"/>
<dbReference type="Gene3D" id="3.40.50.1580">
    <property type="entry name" value="Nucleoside phosphorylase domain"/>
    <property type="match status" value="1"/>
</dbReference>
<dbReference type="InterPro" id="IPR011270">
    <property type="entry name" value="Pur_Nuc_Pase_Ino/Guo-sp"/>
</dbReference>
<keyword evidence="8" id="KW-0660">Purine salvage</keyword>
<comment type="catalytic activity">
    <reaction evidence="10">
        <text>2'-deoxyguanosine + phosphate = 2-deoxy-alpha-D-ribose 1-phosphate + guanine</text>
        <dbReference type="Rhea" id="RHEA:27738"/>
        <dbReference type="ChEBI" id="CHEBI:16235"/>
        <dbReference type="ChEBI" id="CHEBI:17172"/>
        <dbReference type="ChEBI" id="CHEBI:43474"/>
        <dbReference type="ChEBI" id="CHEBI:57259"/>
        <dbReference type="EC" id="2.4.2.1"/>
    </reaction>
</comment>
<feature type="domain" description="Nucleoside phosphorylase" evidence="17">
    <location>
        <begin position="75"/>
        <end position="328"/>
    </location>
</feature>
<evidence type="ECO:0000256" key="4">
    <source>
        <dbReference type="ARBA" id="ARBA00011886"/>
    </source>
</evidence>
<dbReference type="InterPro" id="IPR011268">
    <property type="entry name" value="Purine_phosphorylase"/>
</dbReference>
<dbReference type="NCBIfam" id="NF006054">
    <property type="entry name" value="PRK08202.1"/>
    <property type="match status" value="1"/>
</dbReference>
<evidence type="ECO:0000256" key="11">
    <source>
        <dbReference type="ARBA" id="ARBA00023950"/>
    </source>
</evidence>
<evidence type="ECO:0000256" key="16">
    <source>
        <dbReference type="SAM" id="MobiDB-lite"/>
    </source>
</evidence>
<evidence type="ECO:0000256" key="1">
    <source>
        <dbReference type="ARBA" id="ARBA00005058"/>
    </source>
</evidence>
<evidence type="ECO:0000256" key="10">
    <source>
        <dbReference type="ARBA" id="ARBA00023929"/>
    </source>
</evidence>
<dbReference type="InterPro" id="IPR018099">
    <property type="entry name" value="Purine_phosphorylase-2_CS"/>
</dbReference>
<feature type="compositionally biased region" description="Basic residues" evidence="16">
    <location>
        <begin position="17"/>
        <end position="28"/>
    </location>
</feature>
<dbReference type="Pfam" id="PF01048">
    <property type="entry name" value="PNP_UDP_1"/>
    <property type="match status" value="1"/>
</dbReference>
<dbReference type="RefSeq" id="XP_027195730.1">
    <property type="nucleotide sequence ID" value="XM_027339929.1"/>
</dbReference>
<keyword evidence="7" id="KW-0808">Transferase</keyword>
<evidence type="ECO:0000256" key="13">
    <source>
        <dbReference type="ARBA" id="ARBA00031036"/>
    </source>
</evidence>
<dbReference type="PANTHER" id="PTHR11904">
    <property type="entry name" value="METHYLTHIOADENOSINE/PURINE NUCLEOSIDE PHOSPHORYLASE"/>
    <property type="match status" value="1"/>
</dbReference>
<comment type="catalytic activity">
    <reaction evidence="12">
        <text>guanosine + phosphate = alpha-D-ribose 1-phosphate + guanine</text>
        <dbReference type="Rhea" id="RHEA:13233"/>
        <dbReference type="ChEBI" id="CHEBI:16235"/>
        <dbReference type="ChEBI" id="CHEBI:16750"/>
        <dbReference type="ChEBI" id="CHEBI:43474"/>
        <dbReference type="ChEBI" id="CHEBI:57720"/>
        <dbReference type="EC" id="2.4.2.1"/>
    </reaction>
</comment>
<dbReference type="KEGG" id="dpte:113790283"/>
<evidence type="ECO:0000256" key="5">
    <source>
        <dbReference type="ARBA" id="ARBA00013834"/>
    </source>
</evidence>
<comment type="subunit">
    <text evidence="3">Homotrimer.</text>
</comment>
<dbReference type="SUPFAM" id="SSF53167">
    <property type="entry name" value="Purine and uridine phosphorylases"/>
    <property type="match status" value="1"/>
</dbReference>
<evidence type="ECO:0000256" key="14">
    <source>
        <dbReference type="ARBA" id="ARBA00033072"/>
    </source>
</evidence>
<dbReference type="CDD" id="cd09009">
    <property type="entry name" value="PNP-EcPNPII_like"/>
    <property type="match status" value="1"/>
</dbReference>
<dbReference type="FunFam" id="3.40.50.1580:FF:000004">
    <property type="entry name" value="Purine nucleoside phosphorylase"/>
    <property type="match status" value="1"/>
</dbReference>
<evidence type="ECO:0000256" key="6">
    <source>
        <dbReference type="ARBA" id="ARBA00022676"/>
    </source>
</evidence>
<comment type="catalytic activity">
    <reaction evidence="11">
        <text>2'-deoxyinosine + phosphate = 2-deoxy-alpha-D-ribose 1-phosphate + hypoxanthine</text>
        <dbReference type="Rhea" id="RHEA:27750"/>
        <dbReference type="ChEBI" id="CHEBI:17368"/>
        <dbReference type="ChEBI" id="CHEBI:28997"/>
        <dbReference type="ChEBI" id="CHEBI:43474"/>
        <dbReference type="ChEBI" id="CHEBI:57259"/>
        <dbReference type="EC" id="2.4.2.1"/>
    </reaction>
</comment>
<organism evidence="18 19">
    <name type="scientific">Dermatophagoides pteronyssinus</name>
    <name type="common">European house dust mite</name>
    <dbReference type="NCBI Taxonomy" id="6956"/>
    <lineage>
        <taxon>Eukaryota</taxon>
        <taxon>Metazoa</taxon>
        <taxon>Ecdysozoa</taxon>
        <taxon>Arthropoda</taxon>
        <taxon>Chelicerata</taxon>
        <taxon>Arachnida</taxon>
        <taxon>Acari</taxon>
        <taxon>Acariformes</taxon>
        <taxon>Sarcoptiformes</taxon>
        <taxon>Astigmata</taxon>
        <taxon>Psoroptidia</taxon>
        <taxon>Analgoidea</taxon>
        <taxon>Pyroglyphidae</taxon>
        <taxon>Dermatophagoidinae</taxon>
        <taxon>Dermatophagoides</taxon>
    </lineage>
</organism>
<gene>
    <name evidence="19" type="primary">LOC113790283</name>
</gene>
<dbReference type="InterPro" id="IPR000845">
    <property type="entry name" value="Nucleoside_phosphorylase_d"/>
</dbReference>
<dbReference type="UniPathway" id="UPA00606"/>
<evidence type="ECO:0000256" key="3">
    <source>
        <dbReference type="ARBA" id="ARBA00011233"/>
    </source>
</evidence>
<dbReference type="GO" id="GO:0006166">
    <property type="term" value="P:purine ribonucleoside salvage"/>
    <property type="evidence" value="ECO:0007669"/>
    <property type="project" value="UniProtKB-KW"/>
</dbReference>
<keyword evidence="15" id="KW-0175">Coiled coil</keyword>
<evidence type="ECO:0000259" key="17">
    <source>
        <dbReference type="Pfam" id="PF01048"/>
    </source>
</evidence>
<dbReference type="InParanoid" id="A0A6P6XQQ3"/>
<comment type="pathway">
    <text evidence="1">Purine metabolism; purine nucleoside salvage.</text>
</comment>
<dbReference type="Proteomes" id="UP000515146">
    <property type="component" value="Unplaced"/>
</dbReference>
<dbReference type="FunCoup" id="A0A6P6XQQ3">
    <property type="interactions" value="187"/>
</dbReference>
<dbReference type="PROSITE" id="PS01240">
    <property type="entry name" value="PNP_MTAP_2"/>
    <property type="match status" value="1"/>
</dbReference>
<accession>A0A6P6XQQ3</accession>
<name>A0A6P6XQQ3_DERPT</name>
<feature type="compositionally biased region" description="Low complexity" evidence="16">
    <location>
        <begin position="29"/>
        <end position="43"/>
    </location>
</feature>
<protein>
    <recommendedName>
        <fullName evidence="5">Purine nucleoside phosphorylase</fullName>
        <ecNumber evidence="4">2.4.2.1</ecNumber>
    </recommendedName>
    <alternativeName>
        <fullName evidence="14">Inosine phosphorylase</fullName>
    </alternativeName>
    <alternativeName>
        <fullName evidence="13">Inosine-guanosine phosphorylase</fullName>
    </alternativeName>
</protein>
<reference evidence="19" key="1">
    <citation type="submission" date="2025-08" db="UniProtKB">
        <authorList>
            <consortium name="RefSeq"/>
        </authorList>
    </citation>
    <scope>IDENTIFICATION</scope>
    <source>
        <strain evidence="19">Airmid</strain>
    </source>
</reference>
<dbReference type="AlphaFoldDB" id="A0A6P6XQQ3"/>
<keyword evidence="6" id="KW-0328">Glycosyltransferase</keyword>
<evidence type="ECO:0000256" key="2">
    <source>
        <dbReference type="ARBA" id="ARBA00006751"/>
    </source>
</evidence>
<dbReference type="OMA" id="EGVYAQF"/>
<dbReference type="OrthoDB" id="10261782at2759"/>
<evidence type="ECO:0000256" key="8">
    <source>
        <dbReference type="ARBA" id="ARBA00022726"/>
    </source>
</evidence>
<evidence type="ECO:0000256" key="15">
    <source>
        <dbReference type="SAM" id="Coils"/>
    </source>
</evidence>
<keyword evidence="18" id="KW-1185">Reference proteome</keyword>
<evidence type="ECO:0000256" key="12">
    <source>
        <dbReference type="ARBA" id="ARBA00023970"/>
    </source>
</evidence>
<dbReference type="GO" id="GO:0004731">
    <property type="term" value="F:purine-nucleoside phosphorylase activity"/>
    <property type="evidence" value="ECO:0007669"/>
    <property type="project" value="UniProtKB-EC"/>
</dbReference>
<evidence type="ECO:0000256" key="9">
    <source>
        <dbReference type="ARBA" id="ARBA00023918"/>
    </source>
</evidence>
<proteinExistence type="inferred from homology"/>
<evidence type="ECO:0000313" key="19">
    <source>
        <dbReference type="RefSeq" id="XP_027195730.1"/>
    </source>
</evidence>
<sequence length="340" mass="37835">MDNLLLNIKSYLAKSKSPIKSKHNHHNNHQNLNHNHHQNQNSHSPESNDDNHRITHEEIDESVKYLQTKVSIKPTIGIICGSGLGGLANLITEPISIEYKDIPHFPVSTVHGHAGTLVFGYLGKAPIVCMKGRIHAYEGYSLARCTFPIRVMKGLGVETLIATNAAGGLNENFNVTDIMMIKDHIFFPGFSGNNPLRGPNDDRFGIRFPAMNTCYDPKLMKLAENAIEKLKIEKHFRKGVYVMVGGPNFETVAEAKFLRMIGCDAVGMSTVHETMVAHHSGMRVIAFSLITNKIVTDYDSDDKANHEEVLAAAKERSNDFENLIQEIVNNIQNDQIVADN</sequence>
<comment type="similarity">
    <text evidence="2">Belongs to the PNP/MTAP phosphorylase family.</text>
</comment>
<dbReference type="PANTHER" id="PTHR11904:SF9">
    <property type="entry name" value="PURINE NUCLEOSIDE PHOSPHORYLASE-RELATED"/>
    <property type="match status" value="1"/>
</dbReference>
<evidence type="ECO:0000256" key="7">
    <source>
        <dbReference type="ARBA" id="ARBA00022679"/>
    </source>
</evidence>
<dbReference type="NCBIfam" id="TIGR01700">
    <property type="entry name" value="PNPH"/>
    <property type="match status" value="1"/>
</dbReference>
<dbReference type="NCBIfam" id="TIGR01697">
    <property type="entry name" value="PNPH-PUNA-XAPA"/>
    <property type="match status" value="1"/>
</dbReference>
<comment type="catalytic activity">
    <reaction evidence="9">
        <text>inosine + phosphate = alpha-D-ribose 1-phosphate + hypoxanthine</text>
        <dbReference type="Rhea" id="RHEA:27646"/>
        <dbReference type="ChEBI" id="CHEBI:17368"/>
        <dbReference type="ChEBI" id="CHEBI:17596"/>
        <dbReference type="ChEBI" id="CHEBI:43474"/>
        <dbReference type="ChEBI" id="CHEBI:57720"/>
        <dbReference type="EC" id="2.4.2.1"/>
    </reaction>
</comment>
<dbReference type="GO" id="GO:0005737">
    <property type="term" value="C:cytoplasm"/>
    <property type="evidence" value="ECO:0007669"/>
    <property type="project" value="TreeGrafter"/>
</dbReference>